<evidence type="ECO:0000313" key="1">
    <source>
        <dbReference type="EMBL" id="PAX52795.1"/>
    </source>
</evidence>
<dbReference type="Proteomes" id="UP000218238">
    <property type="component" value="Unassembled WGS sequence"/>
</dbReference>
<dbReference type="OrthoDB" id="490936at2"/>
<dbReference type="RefSeq" id="WP_095722904.1">
    <property type="nucleotide sequence ID" value="NZ_NTFS01000199.1"/>
</dbReference>
<evidence type="ECO:0008006" key="3">
    <source>
        <dbReference type="Google" id="ProtNLM"/>
    </source>
</evidence>
<protein>
    <recommendedName>
        <fullName evidence="3">DUF2887 domain-containing protein</fullName>
    </recommendedName>
</protein>
<evidence type="ECO:0000313" key="2">
    <source>
        <dbReference type="Proteomes" id="UP000218238"/>
    </source>
</evidence>
<organism evidence="1 2">
    <name type="scientific">Brunnivagina elsteri CCALA 953</name>
    <dbReference type="NCBI Taxonomy" id="987040"/>
    <lineage>
        <taxon>Bacteria</taxon>
        <taxon>Bacillati</taxon>
        <taxon>Cyanobacteriota</taxon>
        <taxon>Cyanophyceae</taxon>
        <taxon>Nostocales</taxon>
        <taxon>Calotrichaceae</taxon>
        <taxon>Brunnivagina</taxon>
    </lineage>
</organism>
<name>A0A2A2TGN5_9CYAN</name>
<dbReference type="EMBL" id="NTFS01000199">
    <property type="protein sequence ID" value="PAX52795.1"/>
    <property type="molecule type" value="Genomic_DNA"/>
</dbReference>
<accession>A0A2A2TGN5</accession>
<sequence length="63" mass="7393">MKTDSIFYCIFKDFPNIFFELINNLPETSNTYTFSSVEIKQTSFIFSPCCNCLPNSKQDFPYL</sequence>
<dbReference type="Pfam" id="PF11103">
    <property type="entry name" value="DUF2887"/>
    <property type="match status" value="1"/>
</dbReference>
<gene>
    <name evidence="1" type="ORF">CK510_17365</name>
</gene>
<comment type="caution">
    <text evidence="1">The sequence shown here is derived from an EMBL/GenBank/DDBJ whole genome shotgun (WGS) entry which is preliminary data.</text>
</comment>
<reference evidence="1 2" key="1">
    <citation type="submission" date="2017-08" db="EMBL/GenBank/DDBJ databases">
        <title>Draft genome sequence of filamentous cyanobacterium Calothrix elsteri CCALA 953.</title>
        <authorList>
            <person name="Gagunashvili A.N."/>
            <person name="Elster J."/>
            <person name="Andresson O.S."/>
        </authorList>
    </citation>
    <scope>NUCLEOTIDE SEQUENCE [LARGE SCALE GENOMIC DNA]</scope>
    <source>
        <strain evidence="1 2">CCALA 953</strain>
    </source>
</reference>
<proteinExistence type="predicted"/>
<dbReference type="InterPro" id="IPR022573">
    <property type="entry name" value="DUF2887"/>
</dbReference>
<dbReference type="AlphaFoldDB" id="A0A2A2TGN5"/>
<keyword evidence="2" id="KW-1185">Reference proteome</keyword>